<keyword evidence="1" id="KW-0813">Transport</keyword>
<proteinExistence type="predicted"/>
<dbReference type="Proteomes" id="UP001589683">
    <property type="component" value="Unassembled WGS sequence"/>
</dbReference>
<dbReference type="RefSeq" id="WP_213887931.1">
    <property type="nucleotide sequence ID" value="NZ_JAGFNU010000002.1"/>
</dbReference>
<keyword evidence="4" id="KW-0249">Electron transport</keyword>
<keyword evidence="3 6" id="KW-0479">Metal-binding</keyword>
<evidence type="ECO:0000256" key="4">
    <source>
        <dbReference type="ARBA" id="ARBA00022982"/>
    </source>
</evidence>
<dbReference type="InterPro" id="IPR009056">
    <property type="entry name" value="Cyt_c-like_dom"/>
</dbReference>
<evidence type="ECO:0000256" key="7">
    <source>
        <dbReference type="SAM" id="SignalP"/>
    </source>
</evidence>
<comment type="caution">
    <text evidence="9">The sequence shown here is derived from an EMBL/GenBank/DDBJ whole genome shotgun (WGS) entry which is preliminary data.</text>
</comment>
<evidence type="ECO:0000313" key="9">
    <source>
        <dbReference type="EMBL" id="MFB9232434.1"/>
    </source>
</evidence>
<feature type="domain" description="Cytochrome c" evidence="8">
    <location>
        <begin position="22"/>
        <end position="132"/>
    </location>
</feature>
<feature type="signal peptide" evidence="7">
    <location>
        <begin position="1"/>
        <end position="21"/>
    </location>
</feature>
<reference evidence="9 10" key="1">
    <citation type="submission" date="2024-09" db="EMBL/GenBank/DDBJ databases">
        <authorList>
            <person name="Sun Q."/>
            <person name="Mori K."/>
        </authorList>
    </citation>
    <scope>NUCLEOTIDE SEQUENCE [LARGE SCALE GENOMIC DNA]</scope>
    <source>
        <strain evidence="9 10">CECT 8726</strain>
    </source>
</reference>
<dbReference type="InterPro" id="IPR036909">
    <property type="entry name" value="Cyt_c-like_dom_sf"/>
</dbReference>
<dbReference type="EMBL" id="JBHMEA010000039">
    <property type="protein sequence ID" value="MFB9232434.1"/>
    <property type="molecule type" value="Genomic_DNA"/>
</dbReference>
<evidence type="ECO:0000256" key="3">
    <source>
        <dbReference type="ARBA" id="ARBA00022723"/>
    </source>
</evidence>
<dbReference type="Pfam" id="PF00034">
    <property type="entry name" value="Cytochrom_C"/>
    <property type="match status" value="1"/>
</dbReference>
<dbReference type="PROSITE" id="PS51007">
    <property type="entry name" value="CYTC"/>
    <property type="match status" value="1"/>
</dbReference>
<evidence type="ECO:0000256" key="5">
    <source>
        <dbReference type="ARBA" id="ARBA00023004"/>
    </source>
</evidence>
<evidence type="ECO:0000256" key="1">
    <source>
        <dbReference type="ARBA" id="ARBA00022448"/>
    </source>
</evidence>
<accession>A0ABV5JGE3</accession>
<sequence length="229" mass="24522">MRVLVTCIALSATLFTTPTLAQDAEAGEDLFRRCASCHKIGEDAQNAVGPVLTGVIGRAAGSYEGYGYSRSMTAANEAGLVWSEETVFDYLENPTKYLRAVLDDPRARAKMSFKLRDEEDRRNVVAYLATFSTPMDEASAAEGETSVCVVNGSDETRLFAAESNGENRVTGTLAPGETLCSEGAGDGMVTVFEAPDHLEGCTRLVSAGGQDALLKYADFDRCAWTSNTN</sequence>
<protein>
    <submittedName>
        <fullName evidence="9">C-type cytochrome</fullName>
    </submittedName>
</protein>
<organism evidence="9 10">
    <name type="scientific">Pseudohalocynthiibacter aestuariivivens</name>
    <dbReference type="NCBI Taxonomy" id="1591409"/>
    <lineage>
        <taxon>Bacteria</taxon>
        <taxon>Pseudomonadati</taxon>
        <taxon>Pseudomonadota</taxon>
        <taxon>Alphaproteobacteria</taxon>
        <taxon>Rhodobacterales</taxon>
        <taxon>Paracoccaceae</taxon>
        <taxon>Pseudohalocynthiibacter</taxon>
    </lineage>
</organism>
<dbReference type="PANTHER" id="PTHR11961">
    <property type="entry name" value="CYTOCHROME C"/>
    <property type="match status" value="1"/>
</dbReference>
<evidence type="ECO:0000256" key="6">
    <source>
        <dbReference type="PROSITE-ProRule" id="PRU00433"/>
    </source>
</evidence>
<dbReference type="Gene3D" id="1.10.760.10">
    <property type="entry name" value="Cytochrome c-like domain"/>
    <property type="match status" value="1"/>
</dbReference>
<evidence type="ECO:0000259" key="8">
    <source>
        <dbReference type="PROSITE" id="PS51007"/>
    </source>
</evidence>
<gene>
    <name evidence="9" type="ORF">ACFFUT_11625</name>
</gene>
<dbReference type="SUPFAM" id="SSF46626">
    <property type="entry name" value="Cytochrome c"/>
    <property type="match status" value="1"/>
</dbReference>
<dbReference type="PRINTS" id="PR00604">
    <property type="entry name" value="CYTCHRMECIAB"/>
</dbReference>
<evidence type="ECO:0000313" key="10">
    <source>
        <dbReference type="Proteomes" id="UP001589683"/>
    </source>
</evidence>
<keyword evidence="5 6" id="KW-0408">Iron</keyword>
<evidence type="ECO:0000256" key="2">
    <source>
        <dbReference type="ARBA" id="ARBA00022617"/>
    </source>
</evidence>
<keyword evidence="2 6" id="KW-0349">Heme</keyword>
<feature type="chain" id="PRO_5047066177" evidence="7">
    <location>
        <begin position="22"/>
        <end position="229"/>
    </location>
</feature>
<keyword evidence="10" id="KW-1185">Reference proteome</keyword>
<dbReference type="InterPro" id="IPR002327">
    <property type="entry name" value="Cyt_c_1A/1B"/>
</dbReference>
<keyword evidence="7" id="KW-0732">Signal</keyword>
<name>A0ABV5JGE3_9RHOB</name>